<protein>
    <submittedName>
        <fullName evidence="2">Protein CBG27519</fullName>
    </submittedName>
</protein>
<dbReference type="AlphaFoldDB" id="B6IKI0"/>
<evidence type="ECO:0000313" key="4">
    <source>
        <dbReference type="WormBase" id="CBG27519"/>
    </source>
</evidence>
<dbReference type="WormBase" id="CBG27519">
    <property type="protein sequence ID" value="CBP48031"/>
    <property type="gene ID" value="WBGene00088933"/>
</dbReference>
<gene>
    <name evidence="2 4" type="ORF">CBG27519</name>
    <name evidence="2" type="ORF">CBG_27519</name>
</gene>
<dbReference type="CTD" id="68918970"/>
<dbReference type="EMBL" id="HE600924">
    <property type="protein sequence ID" value="CAS00410.1"/>
    <property type="molecule type" value="Genomic_DNA"/>
</dbReference>
<dbReference type="KEGG" id="cbr:CBG_27519"/>
<dbReference type="GeneID" id="68918970"/>
<reference evidence="2 3" key="1">
    <citation type="journal article" date="2003" name="PLoS Biol.">
        <title>The genome sequence of Caenorhabditis briggsae: a platform for comparative genomics.</title>
        <authorList>
            <person name="Stein L.D."/>
            <person name="Bao Z."/>
            <person name="Blasiar D."/>
            <person name="Blumenthal T."/>
            <person name="Brent M.R."/>
            <person name="Chen N."/>
            <person name="Chinwalla A."/>
            <person name="Clarke L."/>
            <person name="Clee C."/>
            <person name="Coghlan A."/>
            <person name="Coulson A."/>
            <person name="D'Eustachio P."/>
            <person name="Fitch D.H."/>
            <person name="Fulton L.A."/>
            <person name="Fulton R.E."/>
            <person name="Griffiths-Jones S."/>
            <person name="Harris T.W."/>
            <person name="Hillier L.W."/>
            <person name="Kamath R."/>
            <person name="Kuwabara P.E."/>
            <person name="Mardis E.R."/>
            <person name="Marra M.A."/>
            <person name="Miner T.L."/>
            <person name="Minx P."/>
            <person name="Mullikin J.C."/>
            <person name="Plumb R.W."/>
            <person name="Rogers J."/>
            <person name="Schein J.E."/>
            <person name="Sohrmann M."/>
            <person name="Spieth J."/>
            <person name="Stajich J.E."/>
            <person name="Wei C."/>
            <person name="Willey D."/>
            <person name="Wilson R.K."/>
            <person name="Durbin R."/>
            <person name="Waterston R.H."/>
        </authorList>
    </citation>
    <scope>NUCLEOTIDE SEQUENCE [LARGE SCALE GENOMIC DNA]</scope>
    <source>
        <strain evidence="2 3">AF16</strain>
    </source>
</reference>
<reference evidence="2 3" key="2">
    <citation type="journal article" date="2011" name="PLoS Genet.">
        <title>Caenorhabditis briggsae recombinant inbred line genotypes reveal inter-strain incompatibility and the evolution of recombination.</title>
        <authorList>
            <person name="Ross J.A."/>
            <person name="Koboldt D.C."/>
            <person name="Staisch J.E."/>
            <person name="Chamberlin H.M."/>
            <person name="Gupta B.P."/>
            <person name="Miller R.D."/>
            <person name="Baird S.E."/>
            <person name="Haag E.S."/>
        </authorList>
    </citation>
    <scope>NUCLEOTIDE SEQUENCE [LARGE SCALE GENOMIC DNA]</scope>
    <source>
        <strain evidence="2 3">AF16</strain>
    </source>
</reference>
<keyword evidence="3" id="KW-1185">Reference proteome</keyword>
<feature type="region of interest" description="Disordered" evidence="1">
    <location>
        <begin position="216"/>
        <end position="264"/>
    </location>
</feature>
<dbReference type="Proteomes" id="UP000008549">
    <property type="component" value="Unassembled WGS sequence"/>
</dbReference>
<organism evidence="2 3">
    <name type="scientific">Caenorhabditis briggsae</name>
    <dbReference type="NCBI Taxonomy" id="6238"/>
    <lineage>
        <taxon>Eukaryota</taxon>
        <taxon>Metazoa</taxon>
        <taxon>Ecdysozoa</taxon>
        <taxon>Nematoda</taxon>
        <taxon>Chromadorea</taxon>
        <taxon>Rhabditida</taxon>
        <taxon>Rhabditina</taxon>
        <taxon>Rhabditomorpha</taxon>
        <taxon>Rhabditoidea</taxon>
        <taxon>Rhabditidae</taxon>
        <taxon>Peloderinae</taxon>
        <taxon>Caenorhabditis</taxon>
    </lineage>
</organism>
<dbReference type="RefSeq" id="XP_045099969.1">
    <property type="nucleotide sequence ID" value="XM_045239110.1"/>
</dbReference>
<dbReference type="HOGENOM" id="CLU_1054585_0_0_1"/>
<name>B6IKI0_CAEBR</name>
<evidence type="ECO:0000313" key="2">
    <source>
        <dbReference type="EMBL" id="CAS00410.1"/>
    </source>
</evidence>
<evidence type="ECO:0000313" key="3">
    <source>
        <dbReference type="Proteomes" id="UP000008549"/>
    </source>
</evidence>
<feature type="compositionally biased region" description="Basic and acidic residues" evidence="1">
    <location>
        <begin position="216"/>
        <end position="241"/>
    </location>
</feature>
<proteinExistence type="predicted"/>
<accession>B6IKI0</accession>
<sequence>MGHFKNYTTLYDTKLQIGIRRFKECLNVREILVVASIFAIGNYLLPTPTIEEHPTEHKCSVIQYRTAANITRPSWKALLMTHKPEIQVDSVENDSGRTKNYPLLNSQKVNAAYSDVVGFKTYPPRKIAQECPGCTTLDSEEAGRTTNYPLLNSQKVNAAYSDAVGFKTYPPRKIAQECPGCTTLDSEEAGRTTNYPLLNSQKTTAAYTGVVEFKTHPPRKNEADSSHPPRKAHDESRDDRLQASLENRNPNRERRATRIPITPR</sequence>
<evidence type="ECO:0000256" key="1">
    <source>
        <dbReference type="SAM" id="MobiDB-lite"/>
    </source>
</evidence>
<dbReference type="InParanoid" id="B6IKI0"/>